<dbReference type="InterPro" id="IPR045628">
    <property type="entry name" value="Lhr_WH_dom"/>
</dbReference>
<dbReference type="CDD" id="cd17922">
    <property type="entry name" value="DEXHc_LHR-like"/>
    <property type="match status" value="1"/>
</dbReference>
<organism evidence="12 13">
    <name type="scientific">Burkholderia metallica</name>
    <dbReference type="NCBI Taxonomy" id="488729"/>
    <lineage>
        <taxon>Bacteria</taxon>
        <taxon>Pseudomonadati</taxon>
        <taxon>Pseudomonadota</taxon>
        <taxon>Betaproteobacteria</taxon>
        <taxon>Burkholderiales</taxon>
        <taxon>Burkholderiaceae</taxon>
        <taxon>Burkholderia</taxon>
        <taxon>Burkholderia cepacia complex</taxon>
    </lineage>
</organism>
<dbReference type="Pfam" id="PF17782">
    <property type="entry name" value="WHD_DprA"/>
    <property type="match status" value="1"/>
</dbReference>
<dbReference type="EMBL" id="JAUJSQ010000001">
    <property type="protein sequence ID" value="MDN7930328.1"/>
    <property type="molecule type" value="Genomic_DNA"/>
</dbReference>
<dbReference type="InterPro" id="IPR055367">
    <property type="entry name" value="WH4_Lhr"/>
</dbReference>
<comment type="caution">
    <text evidence="12">The sequence shown here is derived from an EMBL/GenBank/DDBJ whole genome shotgun (WGS) entry which is preliminary data.</text>
</comment>
<reference evidence="12" key="1">
    <citation type="submission" date="2023-07" db="EMBL/GenBank/DDBJ databases">
        <title>A collection of bacterial strains from the Burkholderia cepacia Research Laboratory and Repository.</title>
        <authorList>
            <person name="Lipuma J."/>
            <person name="Spilker T."/>
            <person name="Caverly L."/>
        </authorList>
    </citation>
    <scope>NUCLEOTIDE SEQUENCE</scope>
    <source>
        <strain evidence="12">AU42020</strain>
    </source>
</reference>
<dbReference type="PANTHER" id="PTHR47962:SF5">
    <property type="entry name" value="ATP-DEPENDENT HELICASE LHR-RELATED"/>
    <property type="match status" value="1"/>
</dbReference>
<dbReference type="GO" id="GO:0016787">
    <property type="term" value="F:hydrolase activity"/>
    <property type="evidence" value="ECO:0007669"/>
    <property type="project" value="UniProtKB-KW"/>
</dbReference>
<evidence type="ECO:0000256" key="3">
    <source>
        <dbReference type="ARBA" id="ARBA00022801"/>
    </source>
</evidence>
<dbReference type="InterPro" id="IPR027417">
    <property type="entry name" value="P-loop_NTPase"/>
</dbReference>
<keyword evidence="1" id="KW-0547">Nucleotide-binding</keyword>
<evidence type="ECO:0000256" key="2">
    <source>
        <dbReference type="ARBA" id="ARBA00022763"/>
    </source>
</evidence>
<feature type="domain" description="Helicase C-terminal" evidence="11">
    <location>
        <begin position="271"/>
        <end position="427"/>
    </location>
</feature>
<dbReference type="Pfam" id="PF19306">
    <property type="entry name" value="WHD_Lhr"/>
    <property type="match status" value="1"/>
</dbReference>
<dbReference type="InterPro" id="IPR001650">
    <property type="entry name" value="Helicase_C-like"/>
</dbReference>
<dbReference type="Pfam" id="PF23235">
    <property type="entry name" value="WHD_3rd_Lhr"/>
    <property type="match status" value="1"/>
</dbReference>
<dbReference type="PROSITE" id="PS51192">
    <property type="entry name" value="HELICASE_ATP_BIND_1"/>
    <property type="match status" value="1"/>
</dbReference>
<evidence type="ECO:0000256" key="4">
    <source>
        <dbReference type="ARBA" id="ARBA00022806"/>
    </source>
</evidence>
<accession>A0ABT8P5G8</accession>
<keyword evidence="3 12" id="KW-0378">Hydrolase</keyword>
<evidence type="ECO:0000256" key="9">
    <source>
        <dbReference type="SAM" id="MobiDB-lite"/>
    </source>
</evidence>
<keyword evidence="2" id="KW-0227">DNA damage</keyword>
<dbReference type="InterPro" id="IPR013701">
    <property type="entry name" value="Lhr-like_DEAD/DEAH_assoc"/>
</dbReference>
<evidence type="ECO:0000259" key="11">
    <source>
        <dbReference type="PROSITE" id="PS51194"/>
    </source>
</evidence>
<dbReference type="Gene3D" id="3.40.50.300">
    <property type="entry name" value="P-loop containing nucleotide triphosphate hydrolases"/>
    <property type="match status" value="2"/>
</dbReference>
<dbReference type="SMART" id="SM00490">
    <property type="entry name" value="HELICc"/>
    <property type="match status" value="1"/>
</dbReference>
<keyword evidence="7" id="KW-0234">DNA repair</keyword>
<dbReference type="InterPro" id="IPR055368">
    <property type="entry name" value="WH3_Lhr"/>
</dbReference>
<feature type="domain" description="Helicase ATP-binding" evidence="10">
    <location>
        <begin position="39"/>
        <end position="235"/>
    </location>
</feature>
<keyword evidence="4 12" id="KW-0347">Helicase</keyword>
<evidence type="ECO:0000313" key="12">
    <source>
        <dbReference type="EMBL" id="MDN7930328.1"/>
    </source>
</evidence>
<evidence type="ECO:0000256" key="8">
    <source>
        <dbReference type="ARBA" id="ARBA00023235"/>
    </source>
</evidence>
<dbReference type="CDD" id="cd18796">
    <property type="entry name" value="SF2_C_LHR"/>
    <property type="match status" value="1"/>
</dbReference>
<keyword evidence="5" id="KW-0067">ATP-binding</keyword>
<dbReference type="SUPFAM" id="SSF52540">
    <property type="entry name" value="P-loop containing nucleoside triphosphate hydrolases"/>
    <property type="match status" value="1"/>
</dbReference>
<name>A0ABT8P5G8_9BURK</name>
<keyword evidence="13" id="KW-1185">Reference proteome</keyword>
<evidence type="ECO:0000259" key="10">
    <source>
        <dbReference type="PROSITE" id="PS51192"/>
    </source>
</evidence>
<gene>
    <name evidence="12" type="ORF">QZM52_03370</name>
</gene>
<protein>
    <submittedName>
        <fullName evidence="12">DEAD/DEAH box helicase</fullName>
        <ecNumber evidence="12">3.6.4.-</ecNumber>
    </submittedName>
</protein>
<dbReference type="Pfam" id="PF08494">
    <property type="entry name" value="DEAD_assoc"/>
    <property type="match status" value="1"/>
</dbReference>
<dbReference type="InterPro" id="IPR052511">
    <property type="entry name" value="ATP-dep_Helicase"/>
</dbReference>
<dbReference type="GO" id="GO:0004386">
    <property type="term" value="F:helicase activity"/>
    <property type="evidence" value="ECO:0007669"/>
    <property type="project" value="UniProtKB-KW"/>
</dbReference>
<evidence type="ECO:0000256" key="6">
    <source>
        <dbReference type="ARBA" id="ARBA00023125"/>
    </source>
</evidence>
<dbReference type="InterPro" id="IPR011545">
    <property type="entry name" value="DEAD/DEAH_box_helicase_dom"/>
</dbReference>
<feature type="region of interest" description="Disordered" evidence="9">
    <location>
        <begin position="602"/>
        <end position="637"/>
    </location>
</feature>
<dbReference type="Pfam" id="PF00271">
    <property type="entry name" value="Helicase_C"/>
    <property type="match status" value="1"/>
</dbReference>
<dbReference type="PANTHER" id="PTHR47962">
    <property type="entry name" value="ATP-DEPENDENT HELICASE LHR-RELATED-RELATED"/>
    <property type="match status" value="1"/>
</dbReference>
<dbReference type="SMART" id="SM00487">
    <property type="entry name" value="DEXDc"/>
    <property type="match status" value="1"/>
</dbReference>
<dbReference type="Pfam" id="PF23234">
    <property type="entry name" value="WHD_4th_Lhr"/>
    <property type="match status" value="1"/>
</dbReference>
<evidence type="ECO:0000313" key="13">
    <source>
        <dbReference type="Proteomes" id="UP001171606"/>
    </source>
</evidence>
<dbReference type="Proteomes" id="UP001171606">
    <property type="component" value="Unassembled WGS sequence"/>
</dbReference>
<proteinExistence type="predicted"/>
<keyword evidence="8" id="KW-0413">Isomerase</keyword>
<evidence type="ECO:0000256" key="7">
    <source>
        <dbReference type="ARBA" id="ARBA00023204"/>
    </source>
</evidence>
<evidence type="ECO:0000256" key="5">
    <source>
        <dbReference type="ARBA" id="ARBA00022840"/>
    </source>
</evidence>
<dbReference type="InterPro" id="IPR041614">
    <property type="entry name" value="DprA_WH"/>
</dbReference>
<evidence type="ECO:0000256" key="1">
    <source>
        <dbReference type="ARBA" id="ARBA00022741"/>
    </source>
</evidence>
<sequence>MDVTATRPAARALDVFHPAVAAWFRRTFDAPTGAQALAWPHIKAGRSTLVAAPTGSGKTLTAFLCALDELVRDALAHDGTLPDTTLVVYVSPLKALSNDIHVNLDAPLAGIAESLAQLGLPVPAIRTAVRTGDTTQAERAALRKRAPHILVTTPESLYVLLSSTSGRQMLSNVRSVIVDEIHALASSKRGSHLALSLERLDALAGRALPRIGLSATQKPIDAVARFLVGGPADAPRDCAIVDTGHTRERDLALELPNVPLEPVMATDVWEQVYDRIAGLAAAHRTTLVFVNTRRTAERMARHLADRLGKEAIAAHHGSLAKEHRFDAEQRLKRGELKLLVATASLELGIDIGDVDLVCQVGSPRGIAPFLQRVGRSGHHVGGIPKGRLFPLSRDELVECAALLDCVQRGELDTLRIPDAPLDVLAQQIVAEAACAEWQEDALYASFTRAAPYAGLARERFDEVMKMLAEGFTSRRGVRGAYLHRDVVGGTVRGRRNAMMTATTSGGTIPDMADYAVLLEPQGIQVGTVNEDFAIESLAGDVFQLGNQSYRIIRVETGRVRVEDAQGQSPNIPFWLGEAPGRSDELSAAVGRLRARLDGLFAEGDRPARGGNRERIGDESGSGNGGKSARRTGTQAGVNAKPEAATQVAADASIDLQNGAALAGTAESRLAPALRWLVDDLRLSPDAAHQIVDYLARARAALGALPTQDTLVMERFFDESGGTQLVIHSPFGSRINRAWGLALRKRFCRNFNFELQAAATDDAIILSLSLAHSFALDEVWRYLRSASAEHVLIQALLDAPMFGVRWRWNATTSLALPRFTGGKRTAPQLQRMKSDDLLAAVFPDQAACLENVVGEREIPHHPLVEQTLDDCLHDAMDTDGWLALLRRIESGAIELVARDLPAPSPLAAEILNAKPYAFLDDAPLEERRTQAVQSRRWSDPESADDLGALDADAIDAVRDEAWPLVRDADEMHDALLTLACIADGEAREHEGWPDRLAELAERRRATKLVAPGGAALWVPVERLVCVRALHPDARIAPALKVPAACAQPWEPDAALVDVIRARLTGFGPLSLDAIATPLGLPPASVATALAALEREGYVMRGRFTPGAATDEWCERHLLARIHRYTVKRLRREIEPVERADFMRFLFHWQHLTPDTRGTGRDALAAVVEQLEGYEAAAGAWEDALLPARLTDYTAGGLDELCRSGKLVWTRIGAPARAAGTPVKTTPIVLLPRRHLCAWQALRDPDAQPALSARAAQVRDALAAHGAMFFDALLDDLHMLPVELEQALGELVSAGLVNADSYAGLRALLKPAVKRSATYAPRTRRGGALIGGMDDAGRWALVQRHAPPDGAPTPKRGQAATDPDALEHIAWTLLRRYGVVFWRLLEREADWLPSWRELVRVLQRLEARGEIRGGRFVAGLAGEQFALPEAIPILRELRRQPGDGQTVCVTGADPLNLAGTLLPGDKVPALAGNRVLFRDGVPVASLVAGAFHFAPDLTPAAREDARLRLARRY</sequence>
<keyword evidence="6" id="KW-0238">DNA-binding</keyword>
<dbReference type="PROSITE" id="PS51194">
    <property type="entry name" value="HELICASE_CTER"/>
    <property type="match status" value="1"/>
</dbReference>
<dbReference type="InterPro" id="IPR014001">
    <property type="entry name" value="Helicase_ATP-bd"/>
</dbReference>
<dbReference type="RefSeq" id="WP_301754624.1">
    <property type="nucleotide sequence ID" value="NZ_JAUJSQ010000001.1"/>
</dbReference>
<feature type="compositionally biased region" description="Basic and acidic residues" evidence="9">
    <location>
        <begin position="602"/>
        <end position="617"/>
    </location>
</feature>
<dbReference type="Pfam" id="PF00270">
    <property type="entry name" value="DEAD"/>
    <property type="match status" value="1"/>
</dbReference>
<dbReference type="EC" id="3.6.4.-" evidence="12"/>